<comment type="caution">
    <text evidence="3">The sequence shown here is derived from an EMBL/GenBank/DDBJ whole genome shotgun (WGS) entry which is preliminary data.</text>
</comment>
<dbReference type="Proteomes" id="UP001152879">
    <property type="component" value="Unassembled WGS sequence"/>
</dbReference>
<reference evidence="3" key="1">
    <citation type="submission" date="2022-07" db="EMBL/GenBank/DDBJ databases">
        <title>Whole Genome Sequencing of Streptococcus suis.</title>
        <authorList>
            <person name="Dai X."/>
            <person name="Huang J."/>
            <person name="Wang L."/>
        </authorList>
    </citation>
    <scope>NUCLEOTIDE SEQUENCE</scope>
    <source>
        <strain evidence="3">SFB2</strain>
    </source>
</reference>
<dbReference type="GO" id="GO:0006508">
    <property type="term" value="P:proteolysis"/>
    <property type="evidence" value="ECO:0007669"/>
    <property type="project" value="UniProtKB-KW"/>
</dbReference>
<dbReference type="PRINTS" id="PR00834">
    <property type="entry name" value="PROTEASES2C"/>
</dbReference>
<dbReference type="InterPro" id="IPR001940">
    <property type="entry name" value="Peptidase_S1C"/>
</dbReference>
<keyword evidence="3" id="KW-0645">Protease</keyword>
<protein>
    <submittedName>
        <fullName evidence="3">Serine protease</fullName>
    </submittedName>
</protein>
<dbReference type="EMBL" id="JANFML010000018">
    <property type="protein sequence ID" value="MDG4512535.1"/>
    <property type="molecule type" value="Genomic_DNA"/>
</dbReference>
<evidence type="ECO:0000313" key="4">
    <source>
        <dbReference type="Proteomes" id="UP001152879"/>
    </source>
</evidence>
<name>A0A9X4MN22_STRSU</name>
<dbReference type="Gene3D" id="2.40.10.120">
    <property type="match status" value="1"/>
</dbReference>
<evidence type="ECO:0000256" key="2">
    <source>
        <dbReference type="SAM" id="Phobius"/>
    </source>
</evidence>
<dbReference type="InterPro" id="IPR009003">
    <property type="entry name" value="Peptidase_S1_PA"/>
</dbReference>
<organism evidence="3 4">
    <name type="scientific">Streptococcus suis</name>
    <dbReference type="NCBI Taxonomy" id="1307"/>
    <lineage>
        <taxon>Bacteria</taxon>
        <taxon>Bacillati</taxon>
        <taxon>Bacillota</taxon>
        <taxon>Bacilli</taxon>
        <taxon>Lactobacillales</taxon>
        <taxon>Streptococcaceae</taxon>
        <taxon>Streptococcus</taxon>
    </lineage>
</organism>
<evidence type="ECO:0000256" key="1">
    <source>
        <dbReference type="ARBA" id="ARBA00022825"/>
    </source>
</evidence>
<accession>A0A9X4MN22</accession>
<dbReference type="SUPFAM" id="SSF50494">
    <property type="entry name" value="Trypsin-like serine proteases"/>
    <property type="match status" value="1"/>
</dbReference>
<feature type="transmembrane region" description="Helical" evidence="2">
    <location>
        <begin position="7"/>
        <end position="25"/>
    </location>
</feature>
<keyword evidence="1" id="KW-0720">Serine protease</keyword>
<dbReference type="RefSeq" id="WP_171989978.1">
    <property type="nucleotide sequence ID" value="NZ_JAIMEP010000047.1"/>
</dbReference>
<keyword evidence="2" id="KW-0472">Membrane</keyword>
<keyword evidence="2" id="KW-0812">Transmembrane</keyword>
<sequence length="246" mass="27172">MNKHSKLLMVIVASLIILVTSIFFSDMRALFNQARYQELLETVEEEILSANIKIVALTKGTRGLAGASGVIFKREGQTYYALTANHVVTSETDLDQTTYVVLGHDTLDFSDVVEEKGFVMDVADYYKSLPSMSIEYTSKIHDLAVVSFTTDKEYPVVEISNESPMHKDMAVTMSNPHGERNKVTAGKIKSKEYVTFSDNEESTVDLVVEHTALISVGSSGSALLNEKLELVGIGSVAKFENQTRPF</sequence>
<dbReference type="GO" id="GO:0004252">
    <property type="term" value="F:serine-type endopeptidase activity"/>
    <property type="evidence" value="ECO:0007669"/>
    <property type="project" value="InterPro"/>
</dbReference>
<dbReference type="AlphaFoldDB" id="A0A9X4MN22"/>
<gene>
    <name evidence="3" type="ORF">NOL15_06730</name>
</gene>
<keyword evidence="1" id="KW-0378">Hydrolase</keyword>
<evidence type="ECO:0000313" key="3">
    <source>
        <dbReference type="EMBL" id="MDG4512535.1"/>
    </source>
</evidence>
<keyword evidence="2" id="KW-1133">Transmembrane helix</keyword>
<dbReference type="Pfam" id="PF13365">
    <property type="entry name" value="Trypsin_2"/>
    <property type="match status" value="1"/>
</dbReference>
<proteinExistence type="predicted"/>